<dbReference type="InterPro" id="IPR036465">
    <property type="entry name" value="vWFA_dom_sf"/>
</dbReference>
<organism evidence="3 4">
    <name type="scientific">Amycolatopsis albispora</name>
    <dbReference type="NCBI Taxonomy" id="1804986"/>
    <lineage>
        <taxon>Bacteria</taxon>
        <taxon>Bacillati</taxon>
        <taxon>Actinomycetota</taxon>
        <taxon>Actinomycetes</taxon>
        <taxon>Pseudonocardiales</taxon>
        <taxon>Pseudonocardiaceae</taxon>
        <taxon>Amycolatopsis</taxon>
    </lineage>
</organism>
<dbReference type="AlphaFoldDB" id="A0A344L575"/>
<evidence type="ECO:0000259" key="2">
    <source>
        <dbReference type="PROSITE" id="PS50234"/>
    </source>
</evidence>
<evidence type="ECO:0000313" key="3">
    <source>
        <dbReference type="EMBL" id="AXB43199.1"/>
    </source>
</evidence>
<protein>
    <recommendedName>
        <fullName evidence="2">VWFA domain-containing protein</fullName>
    </recommendedName>
</protein>
<dbReference type="EMBL" id="CP015163">
    <property type="protein sequence ID" value="AXB43199.1"/>
    <property type="molecule type" value="Genomic_DNA"/>
</dbReference>
<dbReference type="Pfam" id="PF13768">
    <property type="entry name" value="VWA_3"/>
    <property type="match status" value="1"/>
</dbReference>
<dbReference type="KEGG" id="aab:A4R43_12080"/>
<sequence>MTEESEVTPVPAGEESEFALELSQNKYLSPSDRAMHAILTVRAVGARPPAEAAEVLLVDCSASMDWPPTKIAAARQATAVAIDTLRDGVHFGVVRGTGHAELVYPERGLVRANDETRAAAKAKARGLIAGGGTAMSTWLSLAASLFEPYPEAVRHAILLTDGKNESEPPERLGPALAACTGRFDCDARGIGDDWQPHELERICGALHGRADAVLAEADLAADFRRLIESAMGRVIPDLRLRIRTMPFTALRFAKQVYPSKVDLTGQVRPVGERVAELPTGGWAVEHREYHLCFDVHTGTLPAAEDIQLARVEPVGAAASCTVLGHVTEDLTLSSRVDERVSRHTEQAELRGLIQDGWRSYDGGALTEAVGRWGEALRLAVRLGDENLVTRLGRLIEERPDGGVRLKDGLRPRDVKSAVVGSGLSMDSAVPRPAPQGDPENGQPVRCRECDRLLRPGAKVCGQCRTPVEAR</sequence>
<dbReference type="PROSITE" id="PS50234">
    <property type="entry name" value="VWFA"/>
    <property type="match status" value="1"/>
</dbReference>
<dbReference type="InterPro" id="IPR002035">
    <property type="entry name" value="VWF_A"/>
</dbReference>
<dbReference type="Proteomes" id="UP000250434">
    <property type="component" value="Chromosome"/>
</dbReference>
<dbReference type="Gene3D" id="2.60.40.3670">
    <property type="match status" value="1"/>
</dbReference>
<dbReference type="CDD" id="cd00198">
    <property type="entry name" value="vWFA"/>
    <property type="match status" value="1"/>
</dbReference>
<name>A0A344L575_9PSEU</name>
<feature type="domain" description="VWFA" evidence="2">
    <location>
        <begin position="53"/>
        <end position="234"/>
    </location>
</feature>
<dbReference type="SUPFAM" id="SSF53300">
    <property type="entry name" value="vWA-like"/>
    <property type="match status" value="1"/>
</dbReference>
<dbReference type="Gene3D" id="3.40.50.410">
    <property type="entry name" value="von Willebrand factor, type A domain"/>
    <property type="match status" value="1"/>
</dbReference>
<dbReference type="RefSeq" id="WP_113692442.1">
    <property type="nucleotide sequence ID" value="NZ_CP015163.1"/>
</dbReference>
<reference evidence="3 4" key="1">
    <citation type="submission" date="2016-04" db="EMBL/GenBank/DDBJ databases">
        <title>Complete genome sequence and analysis of deep-sea sediment isolate, Amycolatopsis sp. WP1.</title>
        <authorList>
            <person name="Wang H."/>
            <person name="Chen S."/>
            <person name="Wu Q."/>
        </authorList>
    </citation>
    <scope>NUCLEOTIDE SEQUENCE [LARGE SCALE GENOMIC DNA]</scope>
    <source>
        <strain evidence="3 4">WP1</strain>
    </source>
</reference>
<evidence type="ECO:0000256" key="1">
    <source>
        <dbReference type="SAM" id="MobiDB-lite"/>
    </source>
</evidence>
<dbReference type="SMART" id="SM00327">
    <property type="entry name" value="VWA"/>
    <property type="match status" value="1"/>
</dbReference>
<feature type="region of interest" description="Disordered" evidence="1">
    <location>
        <begin position="420"/>
        <end position="444"/>
    </location>
</feature>
<gene>
    <name evidence="3" type="ORF">A4R43_12080</name>
</gene>
<accession>A0A344L575</accession>
<evidence type="ECO:0000313" key="4">
    <source>
        <dbReference type="Proteomes" id="UP000250434"/>
    </source>
</evidence>
<proteinExistence type="predicted"/>
<keyword evidence="4" id="KW-1185">Reference proteome</keyword>
<dbReference type="OrthoDB" id="568872at2"/>
<dbReference type="Gene3D" id="1.20.120.1690">
    <property type="match status" value="1"/>
</dbReference>